<dbReference type="PIRSF" id="PIRSF006060">
    <property type="entry name" value="AA_transporter"/>
    <property type="match status" value="1"/>
</dbReference>
<feature type="transmembrane region" description="Helical" evidence="9">
    <location>
        <begin position="383"/>
        <end position="401"/>
    </location>
</feature>
<dbReference type="GO" id="GO:0005886">
    <property type="term" value="C:plasma membrane"/>
    <property type="evidence" value="ECO:0007669"/>
    <property type="project" value="UniProtKB-SubCell"/>
</dbReference>
<comment type="function">
    <text evidence="8">Major component of the acid-resistance (AR) system allowing enteric pathogens to survive the acidic environment in the stomach. Exchanges extracellular arginine for its intracellular decarboxylation product agmatine (Agm) thereby expelling intracellular protons. Probably undergoes several conformational states in order to translocate the substrate across the membrane; keeps the substrate accessible to only 1 side of the membrane at a time by opening and closing 3 membrane-internal gates.</text>
</comment>
<evidence type="ECO:0000256" key="4">
    <source>
        <dbReference type="ARBA" id="ARBA00022475"/>
    </source>
</evidence>
<evidence type="ECO:0000313" key="10">
    <source>
        <dbReference type="EMBL" id="TDR43313.1"/>
    </source>
</evidence>
<accession>A0A4R6YWU9</accession>
<evidence type="ECO:0000313" key="11">
    <source>
        <dbReference type="Proteomes" id="UP000295293"/>
    </source>
</evidence>
<reference evidence="10 11" key="1">
    <citation type="submission" date="2019-03" db="EMBL/GenBank/DDBJ databases">
        <title>Genomic Encyclopedia of Type Strains, Phase IV (KMG-IV): sequencing the most valuable type-strain genomes for metagenomic binning, comparative biology and taxonomic classification.</title>
        <authorList>
            <person name="Goeker M."/>
        </authorList>
    </citation>
    <scope>NUCLEOTIDE SEQUENCE [LARGE SCALE GENOMIC DNA]</scope>
    <source>
        <strain evidence="10 11">DSM 21667</strain>
    </source>
</reference>
<feature type="transmembrane region" description="Helical" evidence="9">
    <location>
        <begin position="276"/>
        <end position="299"/>
    </location>
</feature>
<evidence type="ECO:0000256" key="3">
    <source>
        <dbReference type="ARBA" id="ARBA00021069"/>
    </source>
</evidence>
<keyword evidence="7 9" id="KW-0472">Membrane</keyword>
<feature type="transmembrane region" description="Helical" evidence="9">
    <location>
        <begin position="192"/>
        <end position="210"/>
    </location>
</feature>
<comment type="subcellular location">
    <subcellularLocation>
        <location evidence="1">Cell membrane</location>
        <topology evidence="1">Multi-pass membrane protein</topology>
    </subcellularLocation>
</comment>
<dbReference type="InterPro" id="IPR050367">
    <property type="entry name" value="APC_superfamily"/>
</dbReference>
<organism evidence="10 11">
    <name type="scientific">Tahibacter aquaticus</name>
    <dbReference type="NCBI Taxonomy" id="520092"/>
    <lineage>
        <taxon>Bacteria</taxon>
        <taxon>Pseudomonadati</taxon>
        <taxon>Pseudomonadota</taxon>
        <taxon>Gammaproteobacteria</taxon>
        <taxon>Lysobacterales</taxon>
        <taxon>Rhodanobacteraceae</taxon>
        <taxon>Tahibacter</taxon>
    </lineage>
</organism>
<dbReference type="EMBL" id="SNZH01000007">
    <property type="protein sequence ID" value="TDR43313.1"/>
    <property type="molecule type" value="Genomic_DNA"/>
</dbReference>
<dbReference type="PANTHER" id="PTHR42770:SF18">
    <property type="entry name" value="ARGININE_AGMATINE ANTIPORTER"/>
    <property type="match status" value="1"/>
</dbReference>
<feature type="transmembrane region" description="Helical" evidence="9">
    <location>
        <begin position="9"/>
        <end position="29"/>
    </location>
</feature>
<dbReference type="PANTHER" id="PTHR42770">
    <property type="entry name" value="AMINO ACID TRANSPORTER-RELATED"/>
    <property type="match status" value="1"/>
</dbReference>
<keyword evidence="11" id="KW-1185">Reference proteome</keyword>
<evidence type="ECO:0000256" key="9">
    <source>
        <dbReference type="SAM" id="Phobius"/>
    </source>
</evidence>
<evidence type="ECO:0000256" key="2">
    <source>
        <dbReference type="ARBA" id="ARBA00008220"/>
    </source>
</evidence>
<evidence type="ECO:0000256" key="8">
    <source>
        <dbReference type="ARBA" id="ARBA00045636"/>
    </source>
</evidence>
<feature type="transmembrane region" description="Helical" evidence="9">
    <location>
        <begin position="83"/>
        <end position="111"/>
    </location>
</feature>
<comment type="caution">
    <text evidence="10">The sequence shown here is derived from an EMBL/GenBank/DDBJ whole genome shotgun (WGS) entry which is preliminary data.</text>
</comment>
<evidence type="ECO:0000256" key="7">
    <source>
        <dbReference type="ARBA" id="ARBA00023136"/>
    </source>
</evidence>
<feature type="transmembrane region" description="Helical" evidence="9">
    <location>
        <begin position="231"/>
        <end position="256"/>
    </location>
</feature>
<feature type="transmembrane region" description="Helical" evidence="9">
    <location>
        <begin position="153"/>
        <end position="172"/>
    </location>
</feature>
<feature type="transmembrane region" description="Helical" evidence="9">
    <location>
        <begin position="353"/>
        <end position="376"/>
    </location>
</feature>
<protein>
    <recommendedName>
        <fullName evidence="3">Arginine/agmatine antiporter</fullName>
    </recommendedName>
</protein>
<feature type="transmembrane region" description="Helical" evidence="9">
    <location>
        <begin position="41"/>
        <end position="62"/>
    </location>
</feature>
<feature type="transmembrane region" description="Helical" evidence="9">
    <location>
        <begin position="123"/>
        <end position="141"/>
    </location>
</feature>
<dbReference type="AlphaFoldDB" id="A0A4R6YWU9"/>
<dbReference type="InterPro" id="IPR002293">
    <property type="entry name" value="AA/rel_permease1"/>
</dbReference>
<dbReference type="Proteomes" id="UP000295293">
    <property type="component" value="Unassembled WGS sequence"/>
</dbReference>
<feature type="transmembrane region" description="Helical" evidence="9">
    <location>
        <begin position="329"/>
        <end position="347"/>
    </location>
</feature>
<dbReference type="RefSeq" id="WP_243746049.1">
    <property type="nucleotide sequence ID" value="NZ_SNZH01000007.1"/>
</dbReference>
<dbReference type="Pfam" id="PF13520">
    <property type="entry name" value="AA_permease_2"/>
    <property type="match status" value="1"/>
</dbReference>
<feature type="transmembrane region" description="Helical" evidence="9">
    <location>
        <begin position="407"/>
        <end position="425"/>
    </location>
</feature>
<proteinExistence type="inferred from homology"/>
<sequence>MSGTAARLGLWTATALVVGNMIGSGLFLLPSSLAPYGAASALGWAISGLGSLLLAAVFARLGQLRPGASGGPYAFAQAGFGDAVGFVVAWCYWISIWSAVPAIAIALTGYAGNLLPALTATPARAAACAIVTLWICTLFNLGGLRTAGGVQLLTTLVKVAALVVFALAGLFWFEPAAVATAAPAFNPSGHSLAEVAFATSALTLWAFLGLESATVPAGSVHDAERTVPRATLLGTAIAIVVTIAACSAVMRLVPAAELAHSSAPFADAVRPLFGDAAARVVALVAAITCLGALNGWVLMLGQLPLAVARDGLFPAAFGRVDANGTPRTGLLLGAVLSSVLVLANYHASLVSLFTWSILLSTAASLLPFLVCALALLRLERGRPLLSLLAVLAALYAAYALAGTGTQALLWGAGLLLAGLPCYLWLRWRQQQR</sequence>
<evidence type="ECO:0000256" key="6">
    <source>
        <dbReference type="ARBA" id="ARBA00022989"/>
    </source>
</evidence>
<keyword evidence="6 9" id="KW-1133">Transmembrane helix</keyword>
<evidence type="ECO:0000256" key="1">
    <source>
        <dbReference type="ARBA" id="ARBA00004651"/>
    </source>
</evidence>
<keyword evidence="4" id="KW-1003">Cell membrane</keyword>
<keyword evidence="5 9" id="KW-0812">Transmembrane</keyword>
<name>A0A4R6YWU9_9GAMM</name>
<comment type="similarity">
    <text evidence="2">Belongs to the amino acid-polyamine-organocation (APC) superfamily. Basic amino acid/polyamine antiporter (APA) (TC 2.A.3.2) family.</text>
</comment>
<dbReference type="Gene3D" id="1.20.1740.10">
    <property type="entry name" value="Amino acid/polyamine transporter I"/>
    <property type="match status" value="1"/>
</dbReference>
<gene>
    <name evidence="10" type="ORF">DFR29_107327</name>
</gene>
<dbReference type="GO" id="GO:0022857">
    <property type="term" value="F:transmembrane transporter activity"/>
    <property type="evidence" value="ECO:0007669"/>
    <property type="project" value="InterPro"/>
</dbReference>
<evidence type="ECO:0000256" key="5">
    <source>
        <dbReference type="ARBA" id="ARBA00022692"/>
    </source>
</evidence>